<proteinExistence type="inferred from homology"/>
<dbReference type="InterPro" id="IPR002347">
    <property type="entry name" value="SDR_fam"/>
</dbReference>
<dbReference type="OrthoDB" id="1274115at2759"/>
<dbReference type="PANTHER" id="PTHR43976:SF16">
    <property type="entry name" value="SHORT-CHAIN DEHYDROGENASE_REDUCTASE FAMILY PROTEIN"/>
    <property type="match status" value="1"/>
</dbReference>
<keyword evidence="5" id="KW-1185">Reference proteome</keyword>
<dbReference type="PRINTS" id="PR00081">
    <property type="entry name" value="GDHRDH"/>
</dbReference>
<sequence length="289" mass="31136">MASQSSELVWLITGTSTGLGKSLALAALARGDKVIATARGRSFAKLEDLKQKGAAVLELDVASPLERLQETAKAAVAIYGRIDVLVNNAGYILVGTVEEATPEETLDQFNTNVFGALNVSRAFLPYMREKKTGKIIWTGSIGGWMGSPYCGLYCATKWTLRGISRSLDMEITPLGLRSICVDFGYFRTTFLNADQRSPPVSKIADYREISQAMESSLQAYNGNQPGDPEKGVKILLDIAHGTGAFSNSNLPGSLALGSDAYGFITASIRDDASNIEKWKEVTQSTDFDA</sequence>
<evidence type="ECO:0000256" key="3">
    <source>
        <dbReference type="RuleBase" id="RU000363"/>
    </source>
</evidence>
<evidence type="ECO:0000313" key="5">
    <source>
        <dbReference type="Proteomes" id="UP000290288"/>
    </source>
</evidence>
<dbReference type="Proteomes" id="UP000290288">
    <property type="component" value="Unassembled WGS sequence"/>
</dbReference>
<dbReference type="Gene3D" id="3.40.50.720">
    <property type="entry name" value="NAD(P)-binding Rossmann-like Domain"/>
    <property type="match status" value="1"/>
</dbReference>
<dbReference type="PRINTS" id="PR00080">
    <property type="entry name" value="SDRFAMILY"/>
</dbReference>
<dbReference type="SUPFAM" id="SSF51735">
    <property type="entry name" value="NAD(P)-binding Rossmann-fold domains"/>
    <property type="match status" value="1"/>
</dbReference>
<accession>A0A4Q2DL29</accession>
<name>A0A4Q2DL29_9AGAR</name>
<organism evidence="4 5">
    <name type="scientific">Candolleomyces aberdarensis</name>
    <dbReference type="NCBI Taxonomy" id="2316362"/>
    <lineage>
        <taxon>Eukaryota</taxon>
        <taxon>Fungi</taxon>
        <taxon>Dikarya</taxon>
        <taxon>Basidiomycota</taxon>
        <taxon>Agaricomycotina</taxon>
        <taxon>Agaricomycetes</taxon>
        <taxon>Agaricomycetidae</taxon>
        <taxon>Agaricales</taxon>
        <taxon>Agaricineae</taxon>
        <taxon>Psathyrellaceae</taxon>
        <taxon>Candolleomyces</taxon>
    </lineage>
</organism>
<dbReference type="STRING" id="2316362.A0A4Q2DL29"/>
<dbReference type="Pfam" id="PF00106">
    <property type="entry name" value="adh_short"/>
    <property type="match status" value="1"/>
</dbReference>
<evidence type="ECO:0000256" key="2">
    <source>
        <dbReference type="ARBA" id="ARBA00023002"/>
    </source>
</evidence>
<dbReference type="InterPro" id="IPR036291">
    <property type="entry name" value="NAD(P)-bd_dom_sf"/>
</dbReference>
<evidence type="ECO:0000313" key="4">
    <source>
        <dbReference type="EMBL" id="RXW19956.1"/>
    </source>
</evidence>
<protein>
    <submittedName>
        <fullName evidence="4">Uncharacterized protein</fullName>
    </submittedName>
</protein>
<dbReference type="InterPro" id="IPR051911">
    <property type="entry name" value="SDR_oxidoreductase"/>
</dbReference>
<keyword evidence="2" id="KW-0560">Oxidoreductase</keyword>
<dbReference type="AlphaFoldDB" id="A0A4Q2DL29"/>
<reference evidence="4 5" key="1">
    <citation type="submission" date="2019-01" db="EMBL/GenBank/DDBJ databases">
        <title>Draft genome sequence of Psathyrella aberdarensis IHI B618.</title>
        <authorList>
            <person name="Buettner E."/>
            <person name="Kellner H."/>
        </authorList>
    </citation>
    <scope>NUCLEOTIDE SEQUENCE [LARGE SCALE GENOMIC DNA]</scope>
    <source>
        <strain evidence="4 5">IHI B618</strain>
    </source>
</reference>
<evidence type="ECO:0000256" key="1">
    <source>
        <dbReference type="ARBA" id="ARBA00006484"/>
    </source>
</evidence>
<dbReference type="CDD" id="cd05374">
    <property type="entry name" value="17beta-HSD-like_SDR_c"/>
    <property type="match status" value="1"/>
</dbReference>
<dbReference type="PANTHER" id="PTHR43976">
    <property type="entry name" value="SHORT CHAIN DEHYDROGENASE"/>
    <property type="match status" value="1"/>
</dbReference>
<dbReference type="GO" id="GO:0016491">
    <property type="term" value="F:oxidoreductase activity"/>
    <property type="evidence" value="ECO:0007669"/>
    <property type="project" value="UniProtKB-KW"/>
</dbReference>
<comment type="similarity">
    <text evidence="1 3">Belongs to the short-chain dehydrogenases/reductases (SDR) family.</text>
</comment>
<comment type="caution">
    <text evidence="4">The sequence shown here is derived from an EMBL/GenBank/DDBJ whole genome shotgun (WGS) entry which is preliminary data.</text>
</comment>
<gene>
    <name evidence="4" type="ORF">EST38_g5897</name>
</gene>
<dbReference type="EMBL" id="SDEE01000174">
    <property type="protein sequence ID" value="RXW19956.1"/>
    <property type="molecule type" value="Genomic_DNA"/>
</dbReference>